<protein>
    <submittedName>
        <fullName evidence="4">Peptidase</fullName>
    </submittedName>
</protein>
<evidence type="ECO:0000256" key="3">
    <source>
        <dbReference type="SAM" id="MobiDB-lite"/>
    </source>
</evidence>
<feature type="region of interest" description="Disordered" evidence="3">
    <location>
        <begin position="1"/>
        <end position="29"/>
    </location>
</feature>
<comment type="similarity">
    <text evidence="1">Belongs to the UPF0751 family.</text>
</comment>
<sequence>MEMPPFRLSRLAPGQPGAKQLHPPHPPEDRCCGPTPVARAVSTRRARLAELDPHFHCSVIGTCLTTAELRKLVPRHADVDREQATDLQIHHAAVELATQGGEGAKALHKALDQRYALAIKRFGAATDADALRALWADALKTGDVPPAYWAVITHPASTPELRQLAFGDVHMLSHLVGAANRADIRRLVALEDENVTLRSKIERQQHRLRTFAVERDAEVRGLRATIESLSAVASRRAEPAGDGLHAELARLREAVSGRDAVVALHASRRGAAEDRLQEEQLRVQALRAQLDAQRDTIETLKREAHAIEQTVLRTLAEAGSEPTALARVQGKRIVYVGGRPGAHAAIRRLVESAGGSLTVHDGGIEDRKGKLAASIPGADLVVFPVDCVDHDSMNTLKRLCERHRIAYRPLRTASVASFVDLMTDDHDDTAQSSRCSRVSAFCLRHG</sequence>
<evidence type="ECO:0000256" key="2">
    <source>
        <dbReference type="SAM" id="Coils"/>
    </source>
</evidence>
<name>A0A119JYS4_9BURK</name>
<gene>
    <name evidence="4" type="ORF">WL29_09675</name>
</gene>
<dbReference type="EMBL" id="LPHD01000233">
    <property type="protein sequence ID" value="KWA68785.1"/>
    <property type="molecule type" value="Genomic_DNA"/>
</dbReference>
<accession>A0A119JYS4</accession>
<keyword evidence="2" id="KW-0175">Coiled coil</keyword>
<dbReference type="Proteomes" id="UP000060630">
    <property type="component" value="Unassembled WGS sequence"/>
</dbReference>
<dbReference type="Pfam" id="PF10087">
    <property type="entry name" value="DUF2325"/>
    <property type="match status" value="1"/>
</dbReference>
<proteinExistence type="inferred from homology"/>
<dbReference type="AlphaFoldDB" id="A0A119JYS4"/>
<evidence type="ECO:0000313" key="4">
    <source>
        <dbReference type="EMBL" id="KWA68785.1"/>
    </source>
</evidence>
<evidence type="ECO:0000256" key="1">
    <source>
        <dbReference type="ARBA" id="ARBA00007189"/>
    </source>
</evidence>
<reference evidence="4 5" key="1">
    <citation type="submission" date="2015-11" db="EMBL/GenBank/DDBJ databases">
        <title>Expanding the genomic diversity of Burkholderia species for the development of highly accurate diagnostics.</title>
        <authorList>
            <person name="Sahl J."/>
            <person name="Keim P."/>
            <person name="Wagner D."/>
        </authorList>
    </citation>
    <scope>NUCLEOTIDE SEQUENCE [LARGE SCALE GENOMIC DNA]</scope>
    <source>
        <strain evidence="4 5">MSMB2087WGS</strain>
    </source>
</reference>
<dbReference type="RefSeq" id="WP_060193858.1">
    <property type="nucleotide sequence ID" value="NZ_LPHD01000233.1"/>
</dbReference>
<comment type="caution">
    <text evidence="4">The sequence shown here is derived from an EMBL/GenBank/DDBJ whole genome shotgun (WGS) entry which is preliminary data.</text>
</comment>
<evidence type="ECO:0000313" key="5">
    <source>
        <dbReference type="Proteomes" id="UP000060630"/>
    </source>
</evidence>
<dbReference type="InterPro" id="IPR016772">
    <property type="entry name" value="UCP020408"/>
</dbReference>
<organism evidence="4 5">
    <name type="scientific">Burkholderia ubonensis</name>
    <dbReference type="NCBI Taxonomy" id="101571"/>
    <lineage>
        <taxon>Bacteria</taxon>
        <taxon>Pseudomonadati</taxon>
        <taxon>Pseudomonadota</taxon>
        <taxon>Betaproteobacteria</taxon>
        <taxon>Burkholderiales</taxon>
        <taxon>Burkholderiaceae</taxon>
        <taxon>Burkholderia</taxon>
        <taxon>Burkholderia cepacia complex</taxon>
    </lineage>
</organism>
<feature type="coiled-coil region" evidence="2">
    <location>
        <begin position="269"/>
        <end position="310"/>
    </location>
</feature>